<gene>
    <name evidence="3" type="ORF">PY092_17380</name>
</gene>
<name>A0ABT5Y3I6_9FLAO</name>
<reference evidence="3 4" key="1">
    <citation type="submission" date="2023-03" db="EMBL/GenBank/DDBJ databases">
        <title>Muricauda XX sp. nov. and Muricauda XXX sp. nov., two novel species isolated from Okinawa Trough.</title>
        <authorList>
            <person name="Cao W."/>
            <person name="Deng X."/>
        </authorList>
    </citation>
    <scope>NUCLEOTIDE SEQUENCE [LARGE SCALE GENOMIC DNA]</scope>
    <source>
        <strain evidence="3 4">334s03</strain>
    </source>
</reference>
<comment type="similarity">
    <text evidence="1">Belongs to the aspartate/glutamate racemases family.</text>
</comment>
<protein>
    <submittedName>
        <fullName evidence="3">Amino acid racemase</fullName>
        <ecNumber evidence="3">5.1.1.-</ecNumber>
    </submittedName>
</protein>
<dbReference type="GO" id="GO:0016853">
    <property type="term" value="F:isomerase activity"/>
    <property type="evidence" value="ECO:0007669"/>
    <property type="project" value="UniProtKB-KW"/>
</dbReference>
<sequence>MKTLGMIGGTSWHSTIEYYKLINQLASNKIGNWANPPLIIHSINIELMREQDKGKINAKYLDTAIKLQTAGAKAIVICANTPHMVYDHVQPKIHIPILHIADATGMEAQKSGIKKLGLLGNKPTMTGDFIPKILKKNYGITTIIPEEDAIPKAHEYVSKELTQGVFSKEAKYFFIEQIQFLHKKGAQGIILGCTELPLLIQQDDVAIPTLATTNLHAQMAVDFIFSQ</sequence>
<dbReference type="InterPro" id="IPR004380">
    <property type="entry name" value="Asp_race"/>
</dbReference>
<evidence type="ECO:0000256" key="2">
    <source>
        <dbReference type="ARBA" id="ARBA00023235"/>
    </source>
</evidence>
<dbReference type="EMBL" id="JARFVB010000016">
    <property type="protein sequence ID" value="MDF0717940.1"/>
    <property type="molecule type" value="Genomic_DNA"/>
</dbReference>
<accession>A0ABT5Y3I6</accession>
<proteinExistence type="inferred from homology"/>
<dbReference type="NCBIfam" id="TIGR00035">
    <property type="entry name" value="asp_race"/>
    <property type="match status" value="1"/>
</dbReference>
<evidence type="ECO:0000256" key="1">
    <source>
        <dbReference type="ARBA" id="ARBA00007847"/>
    </source>
</evidence>
<keyword evidence="4" id="KW-1185">Reference proteome</keyword>
<dbReference type="PANTHER" id="PTHR21198:SF7">
    <property type="entry name" value="ASPARTATE-GLUTAMATE RACEMASE FAMILY"/>
    <property type="match status" value="1"/>
</dbReference>
<dbReference type="InterPro" id="IPR033134">
    <property type="entry name" value="Asp/Glu_racemase_AS_2"/>
</dbReference>
<evidence type="ECO:0000313" key="3">
    <source>
        <dbReference type="EMBL" id="MDF0717940.1"/>
    </source>
</evidence>
<dbReference type="RefSeq" id="WP_275617066.1">
    <property type="nucleotide sequence ID" value="NZ_JARFVB010000016.1"/>
</dbReference>
<dbReference type="EC" id="5.1.1.-" evidence="3"/>
<dbReference type="Proteomes" id="UP001221366">
    <property type="component" value="Unassembled WGS sequence"/>
</dbReference>
<dbReference type="PROSITE" id="PS00924">
    <property type="entry name" value="ASP_GLU_RACEMASE_2"/>
    <property type="match status" value="1"/>
</dbReference>
<dbReference type="PANTHER" id="PTHR21198">
    <property type="entry name" value="GLUTAMATE RACEMASE"/>
    <property type="match status" value="1"/>
</dbReference>
<organism evidence="3 4">
    <name type="scientific">Flagellimonas yonaguniensis</name>
    <dbReference type="NCBI Taxonomy" id="3031325"/>
    <lineage>
        <taxon>Bacteria</taxon>
        <taxon>Pseudomonadati</taxon>
        <taxon>Bacteroidota</taxon>
        <taxon>Flavobacteriia</taxon>
        <taxon>Flavobacteriales</taxon>
        <taxon>Flavobacteriaceae</taxon>
        <taxon>Flagellimonas</taxon>
    </lineage>
</organism>
<dbReference type="Pfam" id="PF01177">
    <property type="entry name" value="Asp_Glu_race"/>
    <property type="match status" value="1"/>
</dbReference>
<dbReference type="SUPFAM" id="SSF53681">
    <property type="entry name" value="Aspartate/glutamate racemase"/>
    <property type="match status" value="2"/>
</dbReference>
<dbReference type="InterPro" id="IPR015942">
    <property type="entry name" value="Asp/Glu/hydantoin_racemase"/>
</dbReference>
<comment type="caution">
    <text evidence="3">The sequence shown here is derived from an EMBL/GenBank/DDBJ whole genome shotgun (WGS) entry which is preliminary data.</text>
</comment>
<evidence type="ECO:0000313" key="4">
    <source>
        <dbReference type="Proteomes" id="UP001221366"/>
    </source>
</evidence>
<dbReference type="InterPro" id="IPR001920">
    <property type="entry name" value="Asp/Glu_race"/>
</dbReference>
<dbReference type="Gene3D" id="3.40.50.1860">
    <property type="match status" value="2"/>
</dbReference>
<keyword evidence="2 3" id="KW-0413">Isomerase</keyword>